<dbReference type="KEGG" id="dog:HP555_09075"/>
<dbReference type="RefSeq" id="WP_199261729.1">
    <property type="nucleotide sequence ID" value="NZ_CP054140.1"/>
</dbReference>
<evidence type="ECO:0000313" key="3">
    <source>
        <dbReference type="EMBL" id="QQG66008.1"/>
    </source>
</evidence>
<dbReference type="AlphaFoldDB" id="A0A7T6AQP1"/>
<reference evidence="3 4" key="1">
    <citation type="submission" date="2020-05" db="EMBL/GenBank/DDBJ databases">
        <title>Complete genome of Desulfobulbus oligotrophicus.</title>
        <authorList>
            <person name="Podar M."/>
        </authorList>
    </citation>
    <scope>NUCLEOTIDE SEQUENCE [LARGE SCALE GENOMIC DNA]</scope>
    <source>
        <strain evidence="3 4">Prop6</strain>
    </source>
</reference>
<evidence type="ECO:0000256" key="1">
    <source>
        <dbReference type="SAM" id="MobiDB-lite"/>
    </source>
</evidence>
<evidence type="ECO:0000259" key="2">
    <source>
        <dbReference type="Pfam" id="PF10135"/>
    </source>
</evidence>
<name>A0A7T6AQP1_9BACT</name>
<feature type="compositionally biased region" description="Low complexity" evidence="1">
    <location>
        <begin position="1"/>
        <end position="16"/>
    </location>
</feature>
<organism evidence="3 4">
    <name type="scientific">Desulfobulbus oligotrophicus</name>
    <dbReference type="NCBI Taxonomy" id="1909699"/>
    <lineage>
        <taxon>Bacteria</taxon>
        <taxon>Pseudomonadati</taxon>
        <taxon>Thermodesulfobacteriota</taxon>
        <taxon>Desulfobulbia</taxon>
        <taxon>Desulfobulbales</taxon>
        <taxon>Desulfobulbaceae</taxon>
        <taxon>Desulfobulbus</taxon>
    </lineage>
</organism>
<gene>
    <name evidence="3" type="ORF">HP555_09075</name>
</gene>
<evidence type="ECO:0000313" key="4">
    <source>
        <dbReference type="Proteomes" id="UP000596092"/>
    </source>
</evidence>
<proteinExistence type="predicted"/>
<feature type="domain" description="Flagellar protein FlgJ N-terminal" evidence="2">
    <location>
        <begin position="48"/>
        <end position="95"/>
    </location>
</feature>
<dbReference type="Proteomes" id="UP000596092">
    <property type="component" value="Chromosome"/>
</dbReference>
<dbReference type="EMBL" id="CP054140">
    <property type="protein sequence ID" value="QQG66008.1"/>
    <property type="molecule type" value="Genomic_DNA"/>
</dbReference>
<dbReference type="Pfam" id="PF10135">
    <property type="entry name" value="Rod-binding"/>
    <property type="match status" value="1"/>
</dbReference>
<dbReference type="InterPro" id="IPR019301">
    <property type="entry name" value="Flagellar_prot_FlgJ_N"/>
</dbReference>
<feature type="region of interest" description="Disordered" evidence="1">
    <location>
        <begin position="1"/>
        <end position="24"/>
    </location>
</feature>
<keyword evidence="4" id="KW-1185">Reference proteome</keyword>
<protein>
    <submittedName>
        <fullName evidence="3">Rod-binding protein</fullName>
    </submittedName>
</protein>
<sequence length="104" mass="11853">MKTLLTPILPPMTTNPVADRQSADMDRQALKKSCQDFEAIFIQSLFQAMRKTVPENSLFAQNSTTAMFEEMIHQELAATMARTQSIGIAEQMYRQMEKNLPPEK</sequence>
<accession>A0A7T6AQP1</accession>